<name>A0A2P2DY89_9LEPT</name>
<dbReference type="EMBL" id="BFBB01000003">
    <property type="protein sequence ID" value="GBF49592.1"/>
    <property type="molecule type" value="Genomic_DNA"/>
</dbReference>
<dbReference type="Proteomes" id="UP000245133">
    <property type="component" value="Unassembled WGS sequence"/>
</dbReference>
<gene>
    <name evidence="1" type="ORF">LPTSP4_11080</name>
</gene>
<accession>A0A2P2DY89</accession>
<evidence type="ECO:0000313" key="1">
    <source>
        <dbReference type="EMBL" id="GBF49592.1"/>
    </source>
</evidence>
<comment type="caution">
    <text evidence="1">The sequence shown here is derived from an EMBL/GenBank/DDBJ whole genome shotgun (WGS) entry which is preliminary data.</text>
</comment>
<dbReference type="AlphaFoldDB" id="A0A2P2DY89"/>
<proteinExistence type="predicted"/>
<evidence type="ECO:0000313" key="2">
    <source>
        <dbReference type="Proteomes" id="UP000245133"/>
    </source>
</evidence>
<protein>
    <submittedName>
        <fullName evidence="1">Uncharacterized protein</fullName>
    </submittedName>
</protein>
<organism evidence="1 2">
    <name type="scientific">Leptospira ryugenii</name>
    <dbReference type="NCBI Taxonomy" id="1917863"/>
    <lineage>
        <taxon>Bacteria</taxon>
        <taxon>Pseudomonadati</taxon>
        <taxon>Spirochaetota</taxon>
        <taxon>Spirochaetia</taxon>
        <taxon>Leptospirales</taxon>
        <taxon>Leptospiraceae</taxon>
        <taxon>Leptospira</taxon>
    </lineage>
</organism>
<dbReference type="OrthoDB" id="344105at2"/>
<reference evidence="1 2" key="1">
    <citation type="submission" date="2018-02" db="EMBL/GenBank/DDBJ databases">
        <title>Novel Leptospira species isolated from soil and water in Japan.</title>
        <authorList>
            <person name="Nakao R."/>
            <person name="Masuzawa T."/>
        </authorList>
    </citation>
    <scope>NUCLEOTIDE SEQUENCE [LARGE SCALE GENOMIC DNA]</scope>
    <source>
        <strain evidence="1 2">YH101</strain>
    </source>
</reference>
<sequence>MIQLTDFEKELQSTFSLSDKDTRRLERVISDLCLVVGMQSFEIFDFLRFGAEDEFAKLKDDYNWEAFRIRIQKKLIKRSP</sequence>
<dbReference type="RefSeq" id="WP_108974609.1">
    <property type="nucleotide sequence ID" value="NZ_BFBB01000003.1"/>
</dbReference>
<keyword evidence="2" id="KW-1185">Reference proteome</keyword>